<dbReference type="Proteomes" id="UP001151760">
    <property type="component" value="Unassembled WGS sequence"/>
</dbReference>
<sequence>MLEYEHVVYESEFAGMRLQYRSSKPEIRQLAIKDEYGFVDSKNLLDRVSSSKRRTSSNTECIRVTGLAILITGTSQSRQHVITSLIHIESCKSPTKSLFDVGPGMDFYNHCEYLSITRDVPGKISRIMRRTLYYNL</sequence>
<reference evidence="1" key="1">
    <citation type="journal article" date="2022" name="Int. J. Mol. Sci.">
        <title>Draft Genome of Tanacetum Coccineum: Genomic Comparison of Closely Related Tanacetum-Family Plants.</title>
        <authorList>
            <person name="Yamashiro T."/>
            <person name="Shiraishi A."/>
            <person name="Nakayama K."/>
            <person name="Satake H."/>
        </authorList>
    </citation>
    <scope>NUCLEOTIDE SEQUENCE</scope>
</reference>
<comment type="caution">
    <text evidence="1">The sequence shown here is derived from an EMBL/GenBank/DDBJ whole genome shotgun (WGS) entry which is preliminary data.</text>
</comment>
<reference evidence="1" key="2">
    <citation type="submission" date="2022-01" db="EMBL/GenBank/DDBJ databases">
        <authorList>
            <person name="Yamashiro T."/>
            <person name="Shiraishi A."/>
            <person name="Satake H."/>
            <person name="Nakayama K."/>
        </authorList>
    </citation>
    <scope>NUCLEOTIDE SEQUENCE</scope>
</reference>
<evidence type="ECO:0000313" key="2">
    <source>
        <dbReference type="Proteomes" id="UP001151760"/>
    </source>
</evidence>
<protein>
    <submittedName>
        <fullName evidence="1">Uncharacterized protein</fullName>
    </submittedName>
</protein>
<accession>A0ABQ5DQJ8</accession>
<keyword evidence="2" id="KW-1185">Reference proteome</keyword>
<gene>
    <name evidence="1" type="ORF">Tco_0941321</name>
</gene>
<organism evidence="1 2">
    <name type="scientific">Tanacetum coccineum</name>
    <dbReference type="NCBI Taxonomy" id="301880"/>
    <lineage>
        <taxon>Eukaryota</taxon>
        <taxon>Viridiplantae</taxon>
        <taxon>Streptophyta</taxon>
        <taxon>Embryophyta</taxon>
        <taxon>Tracheophyta</taxon>
        <taxon>Spermatophyta</taxon>
        <taxon>Magnoliopsida</taxon>
        <taxon>eudicotyledons</taxon>
        <taxon>Gunneridae</taxon>
        <taxon>Pentapetalae</taxon>
        <taxon>asterids</taxon>
        <taxon>campanulids</taxon>
        <taxon>Asterales</taxon>
        <taxon>Asteraceae</taxon>
        <taxon>Asteroideae</taxon>
        <taxon>Anthemideae</taxon>
        <taxon>Anthemidinae</taxon>
        <taxon>Tanacetum</taxon>
    </lineage>
</organism>
<dbReference type="EMBL" id="BQNB010015563">
    <property type="protein sequence ID" value="GJT41456.1"/>
    <property type="molecule type" value="Genomic_DNA"/>
</dbReference>
<evidence type="ECO:0000313" key="1">
    <source>
        <dbReference type="EMBL" id="GJT41456.1"/>
    </source>
</evidence>
<proteinExistence type="predicted"/>
<name>A0ABQ5DQJ8_9ASTR</name>